<dbReference type="Proteomes" id="UP000298663">
    <property type="component" value="Unassembled WGS sequence"/>
</dbReference>
<keyword evidence="2" id="KW-1185">Reference proteome</keyword>
<sequence length="72" mass="7821">MVQRVVKAHAFGGVEFHVANFVFTFASVSLKPKPTFLNSVISHVTKRESISYVFALATNTLTNPLSPKADVG</sequence>
<dbReference type="EMBL" id="AZBU02000009">
    <property type="protein sequence ID" value="TKR64703.1"/>
    <property type="molecule type" value="Genomic_DNA"/>
</dbReference>
<comment type="caution">
    <text evidence="1">The sequence shown here is derived from an EMBL/GenBank/DDBJ whole genome shotgun (WGS) entry which is preliminary data.</text>
</comment>
<gene>
    <name evidence="1" type="ORF">L596_025193</name>
</gene>
<evidence type="ECO:0000313" key="1">
    <source>
        <dbReference type="EMBL" id="TKR64703.1"/>
    </source>
</evidence>
<organism evidence="1 2">
    <name type="scientific">Steinernema carpocapsae</name>
    <name type="common">Entomopathogenic nematode</name>
    <dbReference type="NCBI Taxonomy" id="34508"/>
    <lineage>
        <taxon>Eukaryota</taxon>
        <taxon>Metazoa</taxon>
        <taxon>Ecdysozoa</taxon>
        <taxon>Nematoda</taxon>
        <taxon>Chromadorea</taxon>
        <taxon>Rhabditida</taxon>
        <taxon>Tylenchina</taxon>
        <taxon>Panagrolaimomorpha</taxon>
        <taxon>Strongyloidoidea</taxon>
        <taxon>Steinernematidae</taxon>
        <taxon>Steinernema</taxon>
    </lineage>
</organism>
<reference evidence="1 2" key="1">
    <citation type="journal article" date="2015" name="Genome Biol.">
        <title>Comparative genomics of Steinernema reveals deeply conserved gene regulatory networks.</title>
        <authorList>
            <person name="Dillman A.R."/>
            <person name="Macchietto M."/>
            <person name="Porter C.F."/>
            <person name="Rogers A."/>
            <person name="Williams B."/>
            <person name="Antoshechkin I."/>
            <person name="Lee M.M."/>
            <person name="Goodwin Z."/>
            <person name="Lu X."/>
            <person name="Lewis E.E."/>
            <person name="Goodrich-Blair H."/>
            <person name="Stock S.P."/>
            <person name="Adams B.J."/>
            <person name="Sternberg P.W."/>
            <person name="Mortazavi A."/>
        </authorList>
    </citation>
    <scope>NUCLEOTIDE SEQUENCE [LARGE SCALE GENOMIC DNA]</scope>
    <source>
        <strain evidence="1 2">ALL</strain>
    </source>
</reference>
<dbReference type="AlphaFoldDB" id="A0A4U5M7X5"/>
<proteinExistence type="predicted"/>
<reference evidence="1 2" key="2">
    <citation type="journal article" date="2019" name="G3 (Bethesda)">
        <title>Hybrid Assembly of the Genome of the Entomopathogenic Nematode Steinernema carpocapsae Identifies the X-Chromosome.</title>
        <authorList>
            <person name="Serra L."/>
            <person name="Macchietto M."/>
            <person name="Macias-Munoz A."/>
            <person name="McGill C.J."/>
            <person name="Rodriguez I.M."/>
            <person name="Rodriguez B."/>
            <person name="Murad R."/>
            <person name="Mortazavi A."/>
        </authorList>
    </citation>
    <scope>NUCLEOTIDE SEQUENCE [LARGE SCALE GENOMIC DNA]</scope>
    <source>
        <strain evidence="1 2">ALL</strain>
    </source>
</reference>
<evidence type="ECO:0000313" key="2">
    <source>
        <dbReference type="Proteomes" id="UP000298663"/>
    </source>
</evidence>
<name>A0A4U5M7X5_STECR</name>
<protein>
    <submittedName>
        <fullName evidence="1">Uncharacterized protein</fullName>
    </submittedName>
</protein>
<accession>A0A4U5M7X5</accession>